<gene>
    <name evidence="1" type="ORF">R3P38DRAFT_7206</name>
</gene>
<dbReference type="SUPFAM" id="SSF55729">
    <property type="entry name" value="Acyl-CoA N-acyltransferases (Nat)"/>
    <property type="match status" value="1"/>
</dbReference>
<protein>
    <submittedName>
        <fullName evidence="1">N-acetyltransferase domain-containing protein</fullName>
    </submittedName>
</protein>
<dbReference type="AlphaFoldDB" id="A0AAW0EGY0"/>
<dbReference type="InterPro" id="IPR052523">
    <property type="entry name" value="Trichothecene_AcTrans"/>
</dbReference>
<evidence type="ECO:0000313" key="2">
    <source>
        <dbReference type="Proteomes" id="UP001362999"/>
    </source>
</evidence>
<comment type="caution">
    <text evidence="1">The sequence shown here is derived from an EMBL/GenBank/DDBJ whole genome shotgun (WGS) entry which is preliminary data.</text>
</comment>
<dbReference type="CDD" id="cd04301">
    <property type="entry name" value="NAT_SF"/>
    <property type="match status" value="1"/>
</dbReference>
<accession>A0AAW0EGY0</accession>
<dbReference type="EMBL" id="JAWWNJ010000001">
    <property type="protein sequence ID" value="KAK7063635.1"/>
    <property type="molecule type" value="Genomic_DNA"/>
</dbReference>
<dbReference type="PANTHER" id="PTHR42791:SF1">
    <property type="entry name" value="N-ACETYLTRANSFERASE DOMAIN-CONTAINING PROTEIN"/>
    <property type="match status" value="1"/>
</dbReference>
<dbReference type="PANTHER" id="PTHR42791">
    <property type="entry name" value="GNAT FAMILY ACETYLTRANSFERASE"/>
    <property type="match status" value="1"/>
</dbReference>
<dbReference type="Gene3D" id="3.40.630.30">
    <property type="match status" value="1"/>
</dbReference>
<name>A0AAW0EGY0_9AGAR</name>
<dbReference type="InterPro" id="IPR016181">
    <property type="entry name" value="Acyl_CoA_acyltransferase"/>
</dbReference>
<keyword evidence="2" id="KW-1185">Reference proteome</keyword>
<proteinExistence type="predicted"/>
<evidence type="ECO:0000313" key="1">
    <source>
        <dbReference type="EMBL" id="KAK7063635.1"/>
    </source>
</evidence>
<organism evidence="1 2">
    <name type="scientific">Favolaschia claudopus</name>
    <dbReference type="NCBI Taxonomy" id="2862362"/>
    <lineage>
        <taxon>Eukaryota</taxon>
        <taxon>Fungi</taxon>
        <taxon>Dikarya</taxon>
        <taxon>Basidiomycota</taxon>
        <taxon>Agaricomycotina</taxon>
        <taxon>Agaricomycetes</taxon>
        <taxon>Agaricomycetidae</taxon>
        <taxon>Agaricales</taxon>
        <taxon>Marasmiineae</taxon>
        <taxon>Mycenaceae</taxon>
        <taxon>Favolaschia</taxon>
    </lineage>
</organism>
<dbReference type="Proteomes" id="UP001362999">
    <property type="component" value="Unassembled WGS sequence"/>
</dbReference>
<reference evidence="1 2" key="1">
    <citation type="journal article" date="2024" name="J Genomics">
        <title>Draft genome sequencing and assembly of Favolaschia claudopus CIRM-BRFM 2984 isolated from oak limbs.</title>
        <authorList>
            <person name="Navarro D."/>
            <person name="Drula E."/>
            <person name="Chaduli D."/>
            <person name="Cazenave R."/>
            <person name="Ahrendt S."/>
            <person name="Wang J."/>
            <person name="Lipzen A."/>
            <person name="Daum C."/>
            <person name="Barry K."/>
            <person name="Grigoriev I.V."/>
            <person name="Favel A."/>
            <person name="Rosso M.N."/>
            <person name="Martin F."/>
        </authorList>
    </citation>
    <scope>NUCLEOTIDE SEQUENCE [LARGE SCALE GENOMIC DNA]</scope>
    <source>
        <strain evidence="1 2">CIRM-BRFM 2984</strain>
    </source>
</reference>
<sequence>MSNSAASHGVQIRVATVADLDELAAMNQCAFISSPPQTYFSGATSVLTTHSKDEHRRNNQTSFLKFLIRRSWSMGARITVVVVPVGENGTSRIVGATIWRPPINGDFKSPSMLSALRMGLFSVLMNWGIGAIPRISDLVQSGEHVLEDGYAERKLPGSPKDSWHLQLAGVDPGFQGKGYMSMLLQDAFQHAPKAIFTLEATTPGSRDIYKHYAFEVVREVMVGKGKVDALGVSASGDAATGFPIYPMIKGP</sequence>